<dbReference type="Proteomes" id="UP000076722">
    <property type="component" value="Unassembled WGS sequence"/>
</dbReference>
<feature type="non-terminal residue" evidence="1">
    <location>
        <position position="1"/>
    </location>
</feature>
<evidence type="ECO:0000313" key="2">
    <source>
        <dbReference type="Proteomes" id="UP000076722"/>
    </source>
</evidence>
<gene>
    <name evidence="1" type="ORF">SISNIDRAFT_471877</name>
</gene>
<proteinExistence type="predicted"/>
<evidence type="ECO:0000313" key="1">
    <source>
        <dbReference type="EMBL" id="KZS86330.1"/>
    </source>
</evidence>
<accession>A0A164M3X7</accession>
<reference evidence="1 2" key="1">
    <citation type="journal article" date="2016" name="Mol. Biol. Evol.">
        <title>Comparative Genomics of Early-Diverging Mushroom-Forming Fungi Provides Insights into the Origins of Lignocellulose Decay Capabilities.</title>
        <authorList>
            <person name="Nagy L.G."/>
            <person name="Riley R."/>
            <person name="Tritt A."/>
            <person name="Adam C."/>
            <person name="Daum C."/>
            <person name="Floudas D."/>
            <person name="Sun H."/>
            <person name="Yadav J.S."/>
            <person name="Pangilinan J."/>
            <person name="Larsson K.H."/>
            <person name="Matsuura K."/>
            <person name="Barry K."/>
            <person name="Labutti K."/>
            <person name="Kuo R."/>
            <person name="Ohm R.A."/>
            <person name="Bhattacharya S.S."/>
            <person name="Shirouzu T."/>
            <person name="Yoshinaga Y."/>
            <person name="Martin F.M."/>
            <person name="Grigoriev I.V."/>
            <person name="Hibbett D.S."/>
        </authorList>
    </citation>
    <scope>NUCLEOTIDE SEQUENCE [LARGE SCALE GENOMIC DNA]</scope>
    <source>
        <strain evidence="1 2">HHB9708</strain>
    </source>
</reference>
<sequence>FNIANHYVELKDENGKPARGALQIFTDFEWENLNLNDKLEISGRQHILVICNSLSRSPVNPEDFGQTLDDYGINPDGFYEADDLCLHEHENGEEAFKMKRMAPIRLLQDPRYILSIPELPVMRQETLPRCFRYGPSSIWTTLFTQSHSPLVGKMNWLLASSAGATTDKRMDANAAATFIHLLLGEKICFVSQKTANPKDASNDSHPMIGFIMRRGDRL</sequence>
<organism evidence="1 2">
    <name type="scientific">Sistotremastrum niveocremeum HHB9708</name>
    <dbReference type="NCBI Taxonomy" id="1314777"/>
    <lineage>
        <taxon>Eukaryota</taxon>
        <taxon>Fungi</taxon>
        <taxon>Dikarya</taxon>
        <taxon>Basidiomycota</taxon>
        <taxon>Agaricomycotina</taxon>
        <taxon>Agaricomycetes</taxon>
        <taxon>Sistotremastrales</taxon>
        <taxon>Sistotremastraceae</taxon>
        <taxon>Sertulicium</taxon>
        <taxon>Sertulicium niveocremeum</taxon>
    </lineage>
</organism>
<dbReference type="EMBL" id="KV419547">
    <property type="protein sequence ID" value="KZS86330.1"/>
    <property type="molecule type" value="Genomic_DNA"/>
</dbReference>
<protein>
    <submittedName>
        <fullName evidence="1">Uncharacterized protein</fullName>
    </submittedName>
</protein>
<dbReference type="AlphaFoldDB" id="A0A164M3X7"/>
<name>A0A164M3X7_9AGAM</name>
<keyword evidence="2" id="KW-1185">Reference proteome</keyword>